<accession>A0A565CM87</accession>
<feature type="compositionally biased region" description="Low complexity" evidence="7">
    <location>
        <begin position="683"/>
        <end position="701"/>
    </location>
</feature>
<feature type="compositionally biased region" description="Polar residues" evidence="7">
    <location>
        <begin position="190"/>
        <end position="213"/>
    </location>
</feature>
<keyword evidence="5" id="KW-0804">Transcription</keyword>
<evidence type="ECO:0000256" key="2">
    <source>
        <dbReference type="ARBA" id="ARBA00022771"/>
    </source>
</evidence>
<evidence type="ECO:0000256" key="7">
    <source>
        <dbReference type="SAM" id="MobiDB-lite"/>
    </source>
</evidence>
<dbReference type="InterPro" id="IPR019787">
    <property type="entry name" value="Znf_PHD-finger"/>
</dbReference>
<feature type="region of interest" description="Disordered" evidence="7">
    <location>
        <begin position="1001"/>
        <end position="1056"/>
    </location>
</feature>
<dbReference type="PANTHER" id="PTHR33304:SF9">
    <property type="entry name" value="RING_FYVE_PHD ZINC FINGER SUPERFAMILY PROTEIN"/>
    <property type="match status" value="1"/>
</dbReference>
<dbReference type="InterPro" id="IPR049914">
    <property type="entry name" value="PHD1-3/5-6"/>
</dbReference>
<dbReference type="Pfam" id="PF23121">
    <property type="entry name" value="SPOC_AIPP2"/>
    <property type="match status" value="1"/>
</dbReference>
<feature type="region of interest" description="Disordered" evidence="7">
    <location>
        <begin position="727"/>
        <end position="775"/>
    </location>
</feature>
<feature type="region of interest" description="Disordered" evidence="7">
    <location>
        <begin position="1252"/>
        <end position="1296"/>
    </location>
</feature>
<protein>
    <recommendedName>
        <fullName evidence="8">PHD-type domain-containing protein</fullName>
    </recommendedName>
</protein>
<feature type="compositionally biased region" description="Polar residues" evidence="7">
    <location>
        <begin position="491"/>
        <end position="512"/>
    </location>
</feature>
<feature type="compositionally biased region" description="Low complexity" evidence="7">
    <location>
        <begin position="1285"/>
        <end position="1294"/>
    </location>
</feature>
<feature type="compositionally biased region" description="Basic and acidic residues" evidence="7">
    <location>
        <begin position="344"/>
        <end position="356"/>
    </location>
</feature>
<dbReference type="PROSITE" id="PS50016">
    <property type="entry name" value="ZF_PHD_2"/>
    <property type="match status" value="1"/>
</dbReference>
<feature type="compositionally biased region" description="Basic and acidic residues" evidence="7">
    <location>
        <begin position="405"/>
        <end position="414"/>
    </location>
</feature>
<feature type="compositionally biased region" description="Low complexity" evidence="7">
    <location>
        <begin position="549"/>
        <end position="560"/>
    </location>
</feature>
<dbReference type="EMBL" id="CABITT030000008">
    <property type="protein sequence ID" value="VVB14785.1"/>
    <property type="molecule type" value="Genomic_DNA"/>
</dbReference>
<dbReference type="Pfam" id="PF00628">
    <property type="entry name" value="PHD"/>
    <property type="match status" value="1"/>
</dbReference>
<keyword evidence="10" id="KW-1185">Reference proteome</keyword>
<gene>
    <name evidence="9" type="ORF">ANE_LOCUS25229</name>
</gene>
<feature type="compositionally biased region" description="Basic and acidic residues" evidence="7">
    <location>
        <begin position="562"/>
        <end position="573"/>
    </location>
</feature>
<feature type="region of interest" description="Disordered" evidence="7">
    <location>
        <begin position="344"/>
        <end position="710"/>
    </location>
</feature>
<dbReference type="InterPro" id="IPR011011">
    <property type="entry name" value="Znf_FYVE_PHD"/>
</dbReference>
<keyword evidence="4" id="KW-0805">Transcription regulation</keyword>
<feature type="compositionally biased region" description="Basic and acidic residues" evidence="7">
    <location>
        <begin position="1037"/>
        <end position="1056"/>
    </location>
</feature>
<evidence type="ECO:0000256" key="1">
    <source>
        <dbReference type="ARBA" id="ARBA00022723"/>
    </source>
</evidence>
<feature type="compositionally biased region" description="Polar residues" evidence="7">
    <location>
        <begin position="1022"/>
        <end position="1036"/>
    </location>
</feature>
<feature type="region of interest" description="Disordered" evidence="7">
    <location>
        <begin position="1137"/>
        <end position="1194"/>
    </location>
</feature>
<feature type="compositionally biased region" description="Basic and acidic residues" evidence="7">
    <location>
        <begin position="758"/>
        <end position="769"/>
    </location>
</feature>
<feature type="compositionally biased region" description="Polar residues" evidence="7">
    <location>
        <begin position="1142"/>
        <end position="1156"/>
    </location>
</feature>
<dbReference type="InterPro" id="IPR001965">
    <property type="entry name" value="Znf_PHD"/>
</dbReference>
<feature type="compositionally biased region" description="Polar residues" evidence="7">
    <location>
        <begin position="596"/>
        <end position="612"/>
    </location>
</feature>
<feature type="compositionally biased region" description="Basic and acidic residues" evidence="7">
    <location>
        <begin position="370"/>
        <end position="382"/>
    </location>
</feature>
<keyword evidence="2 6" id="KW-0863">Zinc-finger</keyword>
<dbReference type="Proteomes" id="UP000489600">
    <property type="component" value="Unassembled WGS sequence"/>
</dbReference>
<keyword evidence="3" id="KW-0862">Zinc</keyword>
<dbReference type="GO" id="GO:0140566">
    <property type="term" value="F:histone reader activity"/>
    <property type="evidence" value="ECO:0007669"/>
    <property type="project" value="InterPro"/>
</dbReference>
<organism evidence="9 10">
    <name type="scientific">Arabis nemorensis</name>
    <dbReference type="NCBI Taxonomy" id="586526"/>
    <lineage>
        <taxon>Eukaryota</taxon>
        <taxon>Viridiplantae</taxon>
        <taxon>Streptophyta</taxon>
        <taxon>Embryophyta</taxon>
        <taxon>Tracheophyta</taxon>
        <taxon>Spermatophyta</taxon>
        <taxon>Magnoliopsida</taxon>
        <taxon>eudicotyledons</taxon>
        <taxon>Gunneridae</taxon>
        <taxon>Pentapetalae</taxon>
        <taxon>rosids</taxon>
        <taxon>malvids</taxon>
        <taxon>Brassicales</taxon>
        <taxon>Brassicaceae</taxon>
        <taxon>Arabideae</taxon>
        <taxon>Arabis</taxon>
    </lineage>
</organism>
<feature type="compositionally biased region" description="Polar residues" evidence="7">
    <location>
        <begin position="1174"/>
        <end position="1188"/>
    </location>
</feature>
<feature type="compositionally biased region" description="Basic and acidic residues" evidence="7">
    <location>
        <begin position="214"/>
        <end position="241"/>
    </location>
</feature>
<evidence type="ECO:0000313" key="10">
    <source>
        <dbReference type="Proteomes" id="UP000489600"/>
    </source>
</evidence>
<evidence type="ECO:0000256" key="3">
    <source>
        <dbReference type="ARBA" id="ARBA00022833"/>
    </source>
</evidence>
<dbReference type="PANTHER" id="PTHR33304">
    <property type="match status" value="1"/>
</dbReference>
<dbReference type="InterPro" id="IPR056280">
    <property type="entry name" value="AIPP2-like_SPOC"/>
</dbReference>
<reference evidence="9" key="1">
    <citation type="submission" date="2019-07" db="EMBL/GenBank/DDBJ databases">
        <authorList>
            <person name="Dittberner H."/>
        </authorList>
    </citation>
    <scope>NUCLEOTIDE SEQUENCE [LARGE SCALE GENOMIC DNA]</scope>
</reference>
<proteinExistence type="predicted"/>
<comment type="caution">
    <text evidence="9">The sequence shown here is derived from an EMBL/GenBank/DDBJ whole genome shotgun (WGS) entry which is preliminary data.</text>
</comment>
<sequence>MNQRGFSKVESGTCNVCSAPCSSCMHHNAGFTASKLDESSDENCHGVAGSQGSVNEDGLLPSSLVNARNSSNNTASEASNLVNYTHDALSENAESQETIRCSGISDDSRAVAGTSKTSFSGSRMKHKVPASANVLDQSSNRIEGQEDGISSDDQTKKLSSGSPNNKIVNKDSAAGSALVSGGRSGKDQDSTMIESSNILPNEVKSQYLHNPSSNHEDRSSSERGKFKEKLGPGGNKDKEEFSVEGSTPSGQNGKDGKSSKSTSFNKSDEPISSAMSESESDDSEMVEHDVKVCDICGDAGREDLLAICSKCSDGAEHTYCMRERLNEVPEGDWLCEECKFAEEAEKQKQEAKRKPEVALNTNSSGKRHADKTEAVPDAKRQAVETSTGSPKKSILPRLGALSRETSFKEFDRSRGKLNHQTSFSDDTESARSTGSQLQPQKGAFLKSSSFNCSSSKPKVQLRDDVILRRQKTGKEYTLPDIKEGGFRNVGKSMSSRTTDTGISSGNDSQAKMLSSKVYHSREGKSSKRLKDRNTEANASASSTDQKLFSRSNSSASYANNTRDLKGLQSDGKRGSLTKQVSNLNRNRLENPVASGGENSTNENCSASEQSSGHADCKDELPSTSCAGEDVPSHGNVASQDGLSRSREFREVGKKSKEAFGKRQRSSLLSGAKGLPSSQKGGQTADSSDTGSGVSDSDLSTTKNVREDINKGNRLRAAVDAALRKKPSFGKNRGVEQSDVSNVDSSSDKTLRNQLPSKMHKDDVSHEKLQGGHPTFWPASDPYKQTIGTNEKQFLLSGADAMPPRSVELEVTFPSVKPVVRDWPLVAPPALLRCSAIPDHESIWHGDLEIRKTRNQSAMHSGMQAHLSTLASPKVAEVVNKFPEKFSLNEVPRLSTWPAQFQDIGTKEDHIALFFFAKDIESYERNYKPLVDNMIKKDLALKGNLDNVELLIFPSNRLPPNCQRWNMLYFLWGVFRGRKEICTNPEKNTSFPTSMVLPHDREPNYLCQTSSPSRHLEKAPSLRESSQNIIETQNRTDVLSHETPSDRESSIERSSSMKERIALKEAEPGANHIPCQAIGSNSGDSIVKDVQPIEEQELDGRKDLPLTVTGSDIQFRVQDNPIGKDLNCSQASHRKLPPWELTRPTNENSSAMNQKVDLNNDGLCKGSANKKLKTENGSSNDSWDTSGNDSGIMKKSPKVVFPLDLNVEREDMELADCLIPLDSNNNNSSKGRLSGTVPDLELALEAEETSPGTIGLLPFLTERSNSGEQSMNKEKQKDEEDDDGAADGSLSLSLSFPTEERKNVNAPLFLFRDLPR</sequence>
<dbReference type="OrthoDB" id="787137at2759"/>
<dbReference type="SMART" id="SM00249">
    <property type="entry name" value="PHD"/>
    <property type="match status" value="1"/>
</dbReference>
<dbReference type="InterPro" id="IPR013083">
    <property type="entry name" value="Znf_RING/FYVE/PHD"/>
</dbReference>
<dbReference type="GO" id="GO:0034244">
    <property type="term" value="P:negative regulation of transcription elongation by RNA polymerase II"/>
    <property type="evidence" value="ECO:0007669"/>
    <property type="project" value="InterPro"/>
</dbReference>
<evidence type="ECO:0000256" key="5">
    <source>
        <dbReference type="ARBA" id="ARBA00023163"/>
    </source>
</evidence>
<evidence type="ECO:0000256" key="4">
    <source>
        <dbReference type="ARBA" id="ARBA00023015"/>
    </source>
</evidence>
<feature type="compositionally biased region" description="Polar residues" evidence="7">
    <location>
        <begin position="535"/>
        <end position="548"/>
    </location>
</feature>
<feature type="domain" description="PHD-type" evidence="8">
    <location>
        <begin position="290"/>
        <end position="341"/>
    </location>
</feature>
<feature type="compositionally biased region" description="Polar residues" evidence="7">
    <location>
        <begin position="157"/>
        <end position="167"/>
    </location>
</feature>
<feature type="compositionally biased region" description="Polar residues" evidence="7">
    <location>
        <begin position="418"/>
        <end position="439"/>
    </location>
</feature>
<evidence type="ECO:0000313" key="9">
    <source>
        <dbReference type="EMBL" id="VVB14785.1"/>
    </source>
</evidence>
<evidence type="ECO:0000259" key="8">
    <source>
        <dbReference type="PROSITE" id="PS50016"/>
    </source>
</evidence>
<dbReference type="Gene3D" id="3.30.40.10">
    <property type="entry name" value="Zinc/RING finger domain, C3HC4 (zinc finger)"/>
    <property type="match status" value="1"/>
</dbReference>
<dbReference type="SUPFAM" id="SSF57903">
    <property type="entry name" value="FYVE/PHD zinc finger"/>
    <property type="match status" value="1"/>
</dbReference>
<dbReference type="GO" id="GO:0008270">
    <property type="term" value="F:zinc ion binding"/>
    <property type="evidence" value="ECO:0007669"/>
    <property type="project" value="UniProtKB-KW"/>
</dbReference>
<name>A0A565CM87_9BRAS</name>
<feature type="compositionally biased region" description="Basic and acidic residues" evidence="7">
    <location>
        <begin position="643"/>
        <end position="660"/>
    </location>
</feature>
<keyword evidence="1" id="KW-0479">Metal-binding</keyword>
<feature type="compositionally biased region" description="Polar residues" evidence="7">
    <location>
        <begin position="576"/>
        <end position="585"/>
    </location>
</feature>
<evidence type="ECO:0000256" key="6">
    <source>
        <dbReference type="PROSITE-ProRule" id="PRU00146"/>
    </source>
</evidence>
<feature type="region of interest" description="Disordered" evidence="7">
    <location>
        <begin position="108"/>
        <end position="287"/>
    </location>
</feature>